<evidence type="ECO:0000256" key="1">
    <source>
        <dbReference type="SAM" id="Phobius"/>
    </source>
</evidence>
<keyword evidence="1" id="KW-1133">Transmembrane helix</keyword>
<comment type="caution">
    <text evidence="2">The sequence shown here is derived from an EMBL/GenBank/DDBJ whole genome shotgun (WGS) entry which is preliminary data.</text>
</comment>
<evidence type="ECO:0000313" key="2">
    <source>
        <dbReference type="EMBL" id="KAF7283472.1"/>
    </source>
</evidence>
<evidence type="ECO:0000313" key="3">
    <source>
        <dbReference type="Proteomes" id="UP000625711"/>
    </source>
</evidence>
<reference evidence="2" key="1">
    <citation type="submission" date="2020-08" db="EMBL/GenBank/DDBJ databases">
        <title>Genome sequencing and assembly of the red palm weevil Rhynchophorus ferrugineus.</title>
        <authorList>
            <person name="Dias G.B."/>
            <person name="Bergman C.M."/>
            <person name="Manee M."/>
        </authorList>
    </citation>
    <scope>NUCLEOTIDE SEQUENCE</scope>
    <source>
        <strain evidence="2">AA-2017</strain>
        <tissue evidence="2">Whole larva</tissue>
    </source>
</reference>
<sequence length="108" mass="12383">MTAGKERRDVCEEPAVVSPLSLSLVLGLFLLLEDWEWNGLKMVELRRRSAPLGAVYDWTLIGTWAGRNQSCAEFYSRIFLYEVRYLISSVLDKGFVIMRGQVSTNKKH</sequence>
<accession>A0A834IM25</accession>
<dbReference type="Proteomes" id="UP000625711">
    <property type="component" value="Unassembled WGS sequence"/>
</dbReference>
<keyword evidence="1" id="KW-0472">Membrane</keyword>
<gene>
    <name evidence="2" type="ORF">GWI33_000555</name>
</gene>
<dbReference type="EMBL" id="JAACXV010000107">
    <property type="protein sequence ID" value="KAF7283472.1"/>
    <property type="molecule type" value="Genomic_DNA"/>
</dbReference>
<protein>
    <submittedName>
        <fullName evidence="2">Uncharacterized protein</fullName>
    </submittedName>
</protein>
<keyword evidence="3" id="KW-1185">Reference proteome</keyword>
<organism evidence="2 3">
    <name type="scientific">Rhynchophorus ferrugineus</name>
    <name type="common">Red palm weevil</name>
    <name type="synonym">Curculio ferrugineus</name>
    <dbReference type="NCBI Taxonomy" id="354439"/>
    <lineage>
        <taxon>Eukaryota</taxon>
        <taxon>Metazoa</taxon>
        <taxon>Ecdysozoa</taxon>
        <taxon>Arthropoda</taxon>
        <taxon>Hexapoda</taxon>
        <taxon>Insecta</taxon>
        <taxon>Pterygota</taxon>
        <taxon>Neoptera</taxon>
        <taxon>Endopterygota</taxon>
        <taxon>Coleoptera</taxon>
        <taxon>Polyphaga</taxon>
        <taxon>Cucujiformia</taxon>
        <taxon>Curculionidae</taxon>
        <taxon>Dryophthorinae</taxon>
        <taxon>Rhynchophorus</taxon>
    </lineage>
</organism>
<name>A0A834IM25_RHYFE</name>
<dbReference type="AlphaFoldDB" id="A0A834IM25"/>
<keyword evidence="1" id="KW-0812">Transmembrane</keyword>
<feature type="transmembrane region" description="Helical" evidence="1">
    <location>
        <begin position="15"/>
        <end position="32"/>
    </location>
</feature>
<proteinExistence type="predicted"/>